<comment type="function">
    <text evidence="2">Purine nucleoside enzyme that catalyzes the phosphorolysis of adenosine and inosine nucleosides, yielding D-ribose 1-phosphate and the respective free bases, adenine and hypoxanthine. Also catalyzes the phosphorolysis of S-methyl-5'-thioadenosine into adenine and S-methyl-5-thio-alpha-D-ribose 1-phosphate. Also has adenosine deaminase activity.</text>
</comment>
<protein>
    <recommendedName>
        <fullName evidence="11">Purine nucleoside phosphorylase</fullName>
    </recommendedName>
</protein>
<evidence type="ECO:0000256" key="7">
    <source>
        <dbReference type="ARBA" id="ARBA00022833"/>
    </source>
</evidence>
<dbReference type="InterPro" id="IPR038371">
    <property type="entry name" value="Cu_polyphenol_OxRdtase_sf"/>
</dbReference>
<keyword evidence="4" id="KW-0808">Transferase</keyword>
<evidence type="ECO:0000256" key="3">
    <source>
        <dbReference type="ARBA" id="ARBA00007353"/>
    </source>
</evidence>
<evidence type="ECO:0000256" key="4">
    <source>
        <dbReference type="ARBA" id="ARBA00022679"/>
    </source>
</evidence>
<dbReference type="Gene3D" id="3.60.140.10">
    <property type="entry name" value="CNF1/YfiH-like putative cysteine hydrolases"/>
    <property type="match status" value="1"/>
</dbReference>
<dbReference type="EMBL" id="DSPX01000141">
    <property type="protein sequence ID" value="HGG01751.1"/>
    <property type="molecule type" value="Genomic_DNA"/>
</dbReference>
<comment type="catalytic activity">
    <reaction evidence="1">
        <text>inosine + phosphate = alpha-D-ribose 1-phosphate + hypoxanthine</text>
        <dbReference type="Rhea" id="RHEA:27646"/>
        <dbReference type="ChEBI" id="CHEBI:17368"/>
        <dbReference type="ChEBI" id="CHEBI:17596"/>
        <dbReference type="ChEBI" id="CHEBI:43474"/>
        <dbReference type="ChEBI" id="CHEBI:57720"/>
        <dbReference type="EC" id="2.4.2.1"/>
    </reaction>
    <physiologicalReaction direction="left-to-right" evidence="1">
        <dbReference type="Rhea" id="RHEA:27647"/>
    </physiologicalReaction>
</comment>
<dbReference type="CDD" id="cd16833">
    <property type="entry name" value="YfiH"/>
    <property type="match status" value="1"/>
</dbReference>
<keyword evidence="6" id="KW-0378">Hydrolase</keyword>
<dbReference type="NCBIfam" id="TIGR00726">
    <property type="entry name" value="peptidoglycan editing factor PgeF"/>
    <property type="match status" value="1"/>
</dbReference>
<comment type="catalytic activity">
    <reaction evidence="10">
        <text>S-methyl-5'-thioadenosine + phosphate = 5-(methylsulfanyl)-alpha-D-ribose 1-phosphate + adenine</text>
        <dbReference type="Rhea" id="RHEA:11852"/>
        <dbReference type="ChEBI" id="CHEBI:16708"/>
        <dbReference type="ChEBI" id="CHEBI:17509"/>
        <dbReference type="ChEBI" id="CHEBI:43474"/>
        <dbReference type="ChEBI" id="CHEBI:58533"/>
        <dbReference type="EC" id="2.4.2.28"/>
    </reaction>
    <physiologicalReaction direction="left-to-right" evidence="10">
        <dbReference type="Rhea" id="RHEA:11853"/>
    </physiologicalReaction>
</comment>
<evidence type="ECO:0000256" key="10">
    <source>
        <dbReference type="ARBA" id="ARBA00049893"/>
    </source>
</evidence>
<dbReference type="InterPro" id="IPR011324">
    <property type="entry name" value="Cytotoxic_necrot_fac-like_cat"/>
</dbReference>
<dbReference type="SUPFAM" id="SSF64438">
    <property type="entry name" value="CNF1/YfiH-like putative cysteine hydrolases"/>
    <property type="match status" value="1"/>
</dbReference>
<dbReference type="Pfam" id="PF02578">
    <property type="entry name" value="Cu-oxidase_4"/>
    <property type="match status" value="1"/>
</dbReference>
<dbReference type="GO" id="GO:0017061">
    <property type="term" value="F:S-methyl-5-thioadenosine phosphorylase activity"/>
    <property type="evidence" value="ECO:0007669"/>
    <property type="project" value="UniProtKB-EC"/>
</dbReference>
<comment type="caution">
    <text evidence="12">The sequence shown here is derived from an EMBL/GenBank/DDBJ whole genome shotgun (WGS) entry which is preliminary data.</text>
</comment>
<dbReference type="InterPro" id="IPR003730">
    <property type="entry name" value="Cu_polyphenol_OxRdtase"/>
</dbReference>
<dbReference type="PANTHER" id="PTHR30616:SF2">
    <property type="entry name" value="PURINE NUCLEOSIDE PHOSPHORYLASE LACC1"/>
    <property type="match status" value="1"/>
</dbReference>
<dbReference type="AlphaFoldDB" id="A0A7C3VR73"/>
<reference evidence="12" key="1">
    <citation type="journal article" date="2020" name="mSystems">
        <title>Genome- and Community-Level Interaction Insights into Carbon Utilization and Element Cycling Functions of Hydrothermarchaeota in Hydrothermal Sediment.</title>
        <authorList>
            <person name="Zhou Z."/>
            <person name="Liu Y."/>
            <person name="Xu W."/>
            <person name="Pan J."/>
            <person name="Luo Z.H."/>
            <person name="Li M."/>
        </authorList>
    </citation>
    <scope>NUCLEOTIDE SEQUENCE [LARGE SCALE GENOMIC DNA]</scope>
    <source>
        <strain evidence="12">SpSt-374</strain>
    </source>
</reference>
<dbReference type="GO" id="GO:0005507">
    <property type="term" value="F:copper ion binding"/>
    <property type="evidence" value="ECO:0007669"/>
    <property type="project" value="TreeGrafter"/>
</dbReference>
<evidence type="ECO:0000256" key="5">
    <source>
        <dbReference type="ARBA" id="ARBA00022723"/>
    </source>
</evidence>
<sequence length="279" mass="30660">MTNDTWNWHTWQDLPYLTCSLLEKWPHGFFTRQFSPRSPLELTDVLLAHRATSDPIAPQSPQVYRVKQVHGNIVLLTGEAKPLANPGGDTQAEGGLPEADGLLANEPAEAVWVASADCAPVLIASHVTGKVAAVHSGWRGTAAAIVPKAIARFQQLFPETSLDSMRIAIGPGIAGEVYQVSTEVAAKVCATIAPKSISEDNSILEWALSLPEPPVLPDSEPERLRLDVRRTIAMQLFHMGIEPEQVAIAPYCTYQTPDHFFSYRREHLKQIQWSGIISQ</sequence>
<comment type="similarity">
    <text evidence="3 11">Belongs to the purine nucleoside phosphorylase YfiH/LACC1 family.</text>
</comment>
<keyword evidence="7" id="KW-0862">Zinc</keyword>
<evidence type="ECO:0000256" key="11">
    <source>
        <dbReference type="RuleBase" id="RU361274"/>
    </source>
</evidence>
<accession>A0A7C3VR73</accession>
<comment type="catalytic activity">
    <reaction evidence="8">
        <text>adenosine + H2O + H(+) = inosine + NH4(+)</text>
        <dbReference type="Rhea" id="RHEA:24408"/>
        <dbReference type="ChEBI" id="CHEBI:15377"/>
        <dbReference type="ChEBI" id="CHEBI:15378"/>
        <dbReference type="ChEBI" id="CHEBI:16335"/>
        <dbReference type="ChEBI" id="CHEBI:17596"/>
        <dbReference type="ChEBI" id="CHEBI:28938"/>
        <dbReference type="EC" id="3.5.4.4"/>
    </reaction>
    <physiologicalReaction direction="left-to-right" evidence="8">
        <dbReference type="Rhea" id="RHEA:24409"/>
    </physiologicalReaction>
</comment>
<dbReference type="GO" id="GO:0016787">
    <property type="term" value="F:hydrolase activity"/>
    <property type="evidence" value="ECO:0007669"/>
    <property type="project" value="UniProtKB-KW"/>
</dbReference>
<evidence type="ECO:0000256" key="6">
    <source>
        <dbReference type="ARBA" id="ARBA00022801"/>
    </source>
</evidence>
<evidence type="ECO:0000256" key="9">
    <source>
        <dbReference type="ARBA" id="ARBA00048968"/>
    </source>
</evidence>
<evidence type="ECO:0000256" key="1">
    <source>
        <dbReference type="ARBA" id="ARBA00000553"/>
    </source>
</evidence>
<dbReference type="PANTHER" id="PTHR30616">
    <property type="entry name" value="UNCHARACTERIZED PROTEIN YFIH"/>
    <property type="match status" value="1"/>
</dbReference>
<proteinExistence type="inferred from homology"/>
<evidence type="ECO:0000313" key="12">
    <source>
        <dbReference type="EMBL" id="HGG01751.1"/>
    </source>
</evidence>
<gene>
    <name evidence="12" type="primary">pgeF</name>
    <name evidence="12" type="ORF">ENR15_14140</name>
</gene>
<keyword evidence="5" id="KW-0479">Metal-binding</keyword>
<organism evidence="12">
    <name type="scientific">Planktothricoides sp. SpSt-374</name>
    <dbReference type="NCBI Taxonomy" id="2282167"/>
    <lineage>
        <taxon>Bacteria</taxon>
        <taxon>Bacillati</taxon>
        <taxon>Cyanobacteriota</taxon>
        <taxon>Cyanophyceae</taxon>
        <taxon>Oscillatoriophycideae</taxon>
        <taxon>Oscillatoriales</taxon>
        <taxon>Oscillatoriaceae</taxon>
        <taxon>Planktothricoides</taxon>
    </lineage>
</organism>
<name>A0A7C3VR73_9CYAN</name>
<evidence type="ECO:0000256" key="2">
    <source>
        <dbReference type="ARBA" id="ARBA00003215"/>
    </source>
</evidence>
<comment type="catalytic activity">
    <reaction evidence="9">
        <text>adenosine + phosphate = alpha-D-ribose 1-phosphate + adenine</text>
        <dbReference type="Rhea" id="RHEA:27642"/>
        <dbReference type="ChEBI" id="CHEBI:16335"/>
        <dbReference type="ChEBI" id="CHEBI:16708"/>
        <dbReference type="ChEBI" id="CHEBI:43474"/>
        <dbReference type="ChEBI" id="CHEBI:57720"/>
        <dbReference type="EC" id="2.4.2.1"/>
    </reaction>
    <physiologicalReaction direction="left-to-right" evidence="9">
        <dbReference type="Rhea" id="RHEA:27643"/>
    </physiologicalReaction>
</comment>
<evidence type="ECO:0000256" key="8">
    <source>
        <dbReference type="ARBA" id="ARBA00047989"/>
    </source>
</evidence>